<dbReference type="Gene3D" id="3.30.360.10">
    <property type="entry name" value="Dihydrodipicolinate Reductase, domain 2"/>
    <property type="match status" value="1"/>
</dbReference>
<comment type="similarity">
    <text evidence="1">Belongs to the Gfo/Idh/MocA family.</text>
</comment>
<dbReference type="Proteomes" id="UP000371041">
    <property type="component" value="Chromosome"/>
</dbReference>
<dbReference type="PANTHER" id="PTHR43708">
    <property type="entry name" value="CONSERVED EXPRESSED OXIDOREDUCTASE (EUROFUNG)"/>
    <property type="match status" value="1"/>
</dbReference>
<proteinExistence type="inferred from homology"/>
<keyword evidence="6" id="KW-1185">Reference proteome</keyword>
<dbReference type="InterPro" id="IPR004104">
    <property type="entry name" value="Gfo/Idh/MocA-like_OxRdtase_C"/>
</dbReference>
<name>A0A5Q3QDJ2_9PSEU</name>
<dbReference type="SUPFAM" id="SSF55347">
    <property type="entry name" value="Glyceraldehyde-3-phosphate dehydrogenase-like, C-terminal domain"/>
    <property type="match status" value="1"/>
</dbReference>
<evidence type="ECO:0000259" key="4">
    <source>
        <dbReference type="Pfam" id="PF02894"/>
    </source>
</evidence>
<evidence type="ECO:0000259" key="3">
    <source>
        <dbReference type="Pfam" id="PF01408"/>
    </source>
</evidence>
<dbReference type="GO" id="GO:0016491">
    <property type="term" value="F:oxidoreductase activity"/>
    <property type="evidence" value="ECO:0007669"/>
    <property type="project" value="UniProtKB-KW"/>
</dbReference>
<dbReference type="RefSeq" id="WP_154076150.1">
    <property type="nucleotide sequence ID" value="NZ_CP045929.1"/>
</dbReference>
<dbReference type="InterPro" id="IPR051317">
    <property type="entry name" value="Gfo/Idh/MocA_oxidoreduct"/>
</dbReference>
<evidence type="ECO:0000256" key="1">
    <source>
        <dbReference type="ARBA" id="ARBA00010928"/>
    </source>
</evidence>
<evidence type="ECO:0000313" key="6">
    <source>
        <dbReference type="Proteomes" id="UP000371041"/>
    </source>
</evidence>
<feature type="domain" description="Gfo/Idh/MocA-like oxidoreductase N-terminal" evidence="3">
    <location>
        <begin position="9"/>
        <end position="128"/>
    </location>
</feature>
<dbReference type="SUPFAM" id="SSF51735">
    <property type="entry name" value="NAD(P)-binding Rossmann-fold domains"/>
    <property type="match status" value="1"/>
</dbReference>
<protein>
    <submittedName>
        <fullName evidence="5">Oxidoreductase</fullName>
    </submittedName>
</protein>
<dbReference type="PANTHER" id="PTHR43708:SF5">
    <property type="entry name" value="CONSERVED EXPRESSED OXIDOREDUCTASE (EUROFUNG)-RELATED"/>
    <property type="match status" value="1"/>
</dbReference>
<dbReference type="EMBL" id="CP045929">
    <property type="protein sequence ID" value="QGK69555.1"/>
    <property type="molecule type" value="Genomic_DNA"/>
</dbReference>
<dbReference type="Gene3D" id="3.40.50.720">
    <property type="entry name" value="NAD(P)-binding Rossmann-like Domain"/>
    <property type="match status" value="1"/>
</dbReference>
<sequence length="355" mass="38352">MTSSAAEPIRVGLLGYGVAGAVFHAPLLAADPRFRLDAVVTASPKRQQQVRVEHPDTRVLDTPEQLWASAGELDLAVVATPNRSHVELTSAALDVGLGVVVDKPFTPTAAEGRNLIERARSAGRLLTVFQNRRWDNDFRTLRALLERDALGAVRRFESRFERWVPTAKPGWRERGGPDEAGGVLNDLGSHLVDQALTLFGPVASVYAESDRRRSGVEVDDDTFVALTHVNGVRSHLWTSKVAPRFGPRMRVLGDRAAFTKHGLDPQEAALRAGGRPGDLGWGEEPGELWGTLGAGDEVETIASDPGCYEVFYAELADAVRAGTPPPVDPEESVAGLVVLEAARRSAESGEVQHLR</sequence>
<dbReference type="Pfam" id="PF01408">
    <property type="entry name" value="GFO_IDH_MocA"/>
    <property type="match status" value="1"/>
</dbReference>
<dbReference type="GO" id="GO:0000166">
    <property type="term" value="F:nucleotide binding"/>
    <property type="evidence" value="ECO:0007669"/>
    <property type="project" value="InterPro"/>
</dbReference>
<organism evidence="5 6">
    <name type="scientific">Allosaccharopolyspora coralli</name>
    <dbReference type="NCBI Taxonomy" id="2665642"/>
    <lineage>
        <taxon>Bacteria</taxon>
        <taxon>Bacillati</taxon>
        <taxon>Actinomycetota</taxon>
        <taxon>Actinomycetes</taxon>
        <taxon>Pseudonocardiales</taxon>
        <taxon>Pseudonocardiaceae</taxon>
        <taxon>Allosaccharopolyspora</taxon>
    </lineage>
</organism>
<dbReference type="InterPro" id="IPR000683">
    <property type="entry name" value="Gfo/Idh/MocA-like_OxRdtase_N"/>
</dbReference>
<dbReference type="InterPro" id="IPR036291">
    <property type="entry name" value="NAD(P)-bd_dom_sf"/>
</dbReference>
<evidence type="ECO:0000313" key="5">
    <source>
        <dbReference type="EMBL" id="QGK69555.1"/>
    </source>
</evidence>
<feature type="domain" description="Gfo/Idh/MocA-like oxidoreductase C-terminal" evidence="4">
    <location>
        <begin position="142"/>
        <end position="350"/>
    </location>
</feature>
<accession>A0A5Q3QDJ2</accession>
<dbReference type="Pfam" id="PF02894">
    <property type="entry name" value="GFO_IDH_MocA_C"/>
    <property type="match status" value="1"/>
</dbReference>
<gene>
    <name evidence="5" type="ORF">GIY23_08480</name>
</gene>
<reference evidence="6" key="1">
    <citation type="submission" date="2019-11" db="EMBL/GenBank/DDBJ databases">
        <title>The complete genome sequence of Saccharopolyspora sp. E2A.</title>
        <authorList>
            <person name="Zhang G."/>
        </authorList>
    </citation>
    <scope>NUCLEOTIDE SEQUENCE [LARGE SCALE GENOMIC DNA]</scope>
    <source>
        <strain evidence="6">E2A</strain>
    </source>
</reference>
<evidence type="ECO:0000256" key="2">
    <source>
        <dbReference type="ARBA" id="ARBA00023002"/>
    </source>
</evidence>
<keyword evidence="2" id="KW-0560">Oxidoreductase</keyword>
<dbReference type="KEGG" id="sace:GIY23_08480"/>
<dbReference type="AlphaFoldDB" id="A0A5Q3QDJ2"/>